<evidence type="ECO:0000259" key="6">
    <source>
        <dbReference type="PROSITE" id="PS51192"/>
    </source>
</evidence>
<dbReference type="Proteomes" id="UP001273799">
    <property type="component" value="Unassembled WGS sequence"/>
</dbReference>
<feature type="region of interest" description="Disordered" evidence="5">
    <location>
        <begin position="218"/>
        <end position="289"/>
    </location>
</feature>
<reference evidence="10" key="1">
    <citation type="submission" date="2016-10" db="EMBL/GenBank/DDBJ databases">
        <authorList>
            <person name="Varghese N."/>
        </authorList>
    </citation>
    <scope>NUCLEOTIDE SEQUENCE [LARGE SCALE GENOMIC DNA]</scope>
    <source>
        <strain evidence="10">DSM 20639</strain>
    </source>
</reference>
<dbReference type="Gene3D" id="3.40.50.300">
    <property type="entry name" value="P-loop containing nucleotide triphosphate hydrolases"/>
    <property type="match status" value="2"/>
</dbReference>
<dbReference type="InterPro" id="IPR001650">
    <property type="entry name" value="Helicase_C-like"/>
</dbReference>
<keyword evidence="3 9" id="KW-0347">Helicase</keyword>
<protein>
    <submittedName>
        <fullName evidence="8">ATP-dependent helicase C-terminal domain-containing protein</fullName>
    </submittedName>
    <submittedName>
        <fullName evidence="9">ATP-dependent helicase HrpB</fullName>
    </submittedName>
</protein>
<keyword evidence="1" id="KW-0547">Nucleotide-binding</keyword>
<dbReference type="SUPFAM" id="SSF52540">
    <property type="entry name" value="P-loop containing nucleoside triphosphate hydrolases"/>
    <property type="match status" value="1"/>
</dbReference>
<dbReference type="PROSITE" id="PS51194">
    <property type="entry name" value="HELICASE_CTER"/>
    <property type="match status" value="1"/>
</dbReference>
<reference evidence="9" key="2">
    <citation type="submission" date="2016-10" db="EMBL/GenBank/DDBJ databases">
        <authorList>
            <person name="de Groot N.N."/>
        </authorList>
    </citation>
    <scope>NUCLEOTIDE SEQUENCE [LARGE SCALE GENOMIC DNA]</scope>
    <source>
        <strain evidence="9">DSM 20639</strain>
    </source>
</reference>
<evidence type="ECO:0000256" key="4">
    <source>
        <dbReference type="ARBA" id="ARBA00022840"/>
    </source>
</evidence>
<dbReference type="InterPro" id="IPR013689">
    <property type="entry name" value="RNA_helicase_ATP-dep_HrpB_C"/>
</dbReference>
<dbReference type="Pfam" id="PF00270">
    <property type="entry name" value="DEAD"/>
    <property type="match status" value="1"/>
</dbReference>
<feature type="region of interest" description="Disordered" evidence="5">
    <location>
        <begin position="405"/>
        <end position="430"/>
    </location>
</feature>
<dbReference type="Proteomes" id="UP000182744">
    <property type="component" value="Unassembled WGS sequence"/>
</dbReference>
<name>A0A1G7A1R3_9ACTO</name>
<organism evidence="9 10">
    <name type="scientific">Actinobaculum suis</name>
    <dbReference type="NCBI Taxonomy" id="1657"/>
    <lineage>
        <taxon>Bacteria</taxon>
        <taxon>Bacillati</taxon>
        <taxon>Actinomycetota</taxon>
        <taxon>Actinomycetes</taxon>
        <taxon>Actinomycetales</taxon>
        <taxon>Actinomycetaceae</taxon>
        <taxon>Actinobaculum</taxon>
    </lineage>
</organism>
<dbReference type="Pfam" id="PF00271">
    <property type="entry name" value="Helicase_C"/>
    <property type="match status" value="1"/>
</dbReference>
<keyword evidence="4" id="KW-0067">ATP-binding</keyword>
<feature type="compositionally biased region" description="Basic and acidic residues" evidence="5">
    <location>
        <begin position="657"/>
        <end position="673"/>
    </location>
</feature>
<feature type="region of interest" description="Disordered" evidence="5">
    <location>
        <begin position="629"/>
        <end position="702"/>
    </location>
</feature>
<reference evidence="8" key="3">
    <citation type="submission" date="2023-10" db="EMBL/GenBank/DDBJ databases">
        <title>Whole Genome based description of the genera Actinobaculum and Actinotignum reveals a complex phylogenetic relationship within the species included in the genus Actinotignum.</title>
        <authorList>
            <person name="Jensen C.S."/>
            <person name="Dargis R."/>
            <person name="Kemp M."/>
            <person name="Christensen J.J."/>
        </authorList>
    </citation>
    <scope>NUCLEOTIDE SEQUENCE</scope>
    <source>
        <strain evidence="8">Actinobaculum_suis_CCUG19206T</strain>
    </source>
</reference>
<evidence type="ECO:0000256" key="3">
    <source>
        <dbReference type="ARBA" id="ARBA00022806"/>
    </source>
</evidence>
<feature type="compositionally biased region" description="Polar residues" evidence="5">
    <location>
        <begin position="691"/>
        <end position="700"/>
    </location>
</feature>
<keyword evidence="2" id="KW-0378">Hydrolase</keyword>
<keyword evidence="10" id="KW-1185">Reference proteome</keyword>
<feature type="compositionally biased region" description="Gly residues" evidence="5">
    <location>
        <begin position="632"/>
        <end position="651"/>
    </location>
</feature>
<dbReference type="EMBL" id="FNAU01000002">
    <property type="protein sequence ID" value="SDE08573.1"/>
    <property type="molecule type" value="Genomic_DNA"/>
</dbReference>
<proteinExistence type="predicted"/>
<dbReference type="GO" id="GO:0016787">
    <property type="term" value="F:hydrolase activity"/>
    <property type="evidence" value="ECO:0007669"/>
    <property type="project" value="UniProtKB-KW"/>
</dbReference>
<feature type="compositionally biased region" description="Basic residues" evidence="5">
    <location>
        <begin position="1040"/>
        <end position="1050"/>
    </location>
</feature>
<dbReference type="Pfam" id="PF08482">
    <property type="entry name" value="HrpB_C"/>
    <property type="match status" value="1"/>
</dbReference>
<dbReference type="GO" id="GO:0003676">
    <property type="term" value="F:nucleic acid binding"/>
    <property type="evidence" value="ECO:0007669"/>
    <property type="project" value="InterPro"/>
</dbReference>
<dbReference type="GO" id="GO:0004386">
    <property type="term" value="F:helicase activity"/>
    <property type="evidence" value="ECO:0007669"/>
    <property type="project" value="UniProtKB-KW"/>
</dbReference>
<sequence>MPRSLCDLLREPPALPVATQLADVWQALEESRGLAVIEAPPGTGKTTLIPPLVATWVAGDPEAAELFGDKAAPAFSQTQAGPVREATRVLVMQPRRVAARAAARRIAALLGEPIGKTVGFAVRGENRTSAQTRIEMVTPGVLVRRLQADPELPGVGAIILDEIHERHLDADIALAFALDVRAALRPDLALIAMSATLNTAEITKCLASAAGEAASAAGQTESAAGSAPGEGNTHSEGSVPSEGSVTSEGGVPSEGAVTREGEAKPQASSNESGVTASAETETGDSGVRAVRIQGEVYPLTVRYAAPGRGAEPLGTIGRDGAIGVRREFLGHVAATARRALTETTGNILVFVPGRREVETVAGLLAGKALASEVLASEVLASEAVEVLQLHGSLDAAAQDYVLSAPENPGEQESQVPGKQQQEVPAGGGQAAPRRIIVSTSIAESSLTVPGVSVVVDSGLSRRPHTDYASGISGLVTVLESQAEGEQRAGRAARLGPGTVYRVMAESTWARLADQAAPEITTADLTDFALQMAVWGTPRGEGLTLLTAPPAPALSAAEGVLQDLGLLGPEGKALPEARVYARMPMDVRIARGVLTGAADPRIGPRRAAQIGAMLALEPRLPGADLSSWRRVVQGGGSGRGGSRNGGSGGSRGGSQAHLAREWRQQTSRLEKEIQRAGGAGFRVADGSGYQPGETSSSQPANTAAYKAAEGGSSAPLSEVDATALIVAAAYPDRIARARPSSNPARPFARYVLTGGTGAVLPEDSPLIGEEWLAISSLTTSPGRADAMIRAAIPIAEADALQAGKNMARTTTDVELTQGKRKRLRAEENHWLGAIHLRRRTVDKVPREAARAWLEKAVADGSLPLEFSREGAELRERLQFLHDALGDPWPNVSRETLAARLDELAGPELDEFVRCGSFASISAAQLMRLVPWEQAARLAEYAPAAIQIPTGENRRIDYSRARPTVRLRVQEAFGWKATPCIAGGKVPITLELLSPAQRPVAITDDLASFWAGPYADVRADMRGRYPKHPWPEDGANAEPTSRAKRSRISTRK</sequence>
<dbReference type="PROSITE" id="PS00690">
    <property type="entry name" value="DEAH_ATP_HELICASE"/>
    <property type="match status" value="1"/>
</dbReference>
<dbReference type="InterPro" id="IPR014001">
    <property type="entry name" value="Helicase_ATP-bd"/>
</dbReference>
<evidence type="ECO:0000313" key="9">
    <source>
        <dbReference type="EMBL" id="SDE08573.1"/>
    </source>
</evidence>
<dbReference type="RefSeq" id="WP_074660922.1">
    <property type="nucleotide sequence ID" value="NZ_FNAU01000002.1"/>
</dbReference>
<dbReference type="InterPro" id="IPR011545">
    <property type="entry name" value="DEAD/DEAH_box_helicase_dom"/>
</dbReference>
<feature type="region of interest" description="Disordered" evidence="5">
    <location>
        <begin position="1021"/>
        <end position="1050"/>
    </location>
</feature>
<feature type="domain" description="Helicase ATP-binding" evidence="6">
    <location>
        <begin position="26"/>
        <end position="198"/>
    </location>
</feature>
<feature type="compositionally biased region" description="Polar residues" evidence="5">
    <location>
        <begin position="266"/>
        <end position="280"/>
    </location>
</feature>
<accession>A0A1G7A1R3</accession>
<feature type="compositionally biased region" description="Low complexity" evidence="5">
    <location>
        <begin position="218"/>
        <end position="227"/>
    </location>
</feature>
<dbReference type="PROSITE" id="PS51192">
    <property type="entry name" value="HELICASE_ATP_BIND_1"/>
    <property type="match status" value="1"/>
</dbReference>
<evidence type="ECO:0000256" key="1">
    <source>
        <dbReference type="ARBA" id="ARBA00022741"/>
    </source>
</evidence>
<dbReference type="InterPro" id="IPR002464">
    <property type="entry name" value="DNA/RNA_helicase_DEAH_CS"/>
</dbReference>
<feature type="compositionally biased region" description="Polar residues" evidence="5">
    <location>
        <begin position="232"/>
        <end position="247"/>
    </location>
</feature>
<dbReference type="AlphaFoldDB" id="A0A1G7A1R3"/>
<dbReference type="InterPro" id="IPR027417">
    <property type="entry name" value="P-loop_NTPase"/>
</dbReference>
<feature type="domain" description="Helicase C-terminal" evidence="7">
    <location>
        <begin position="335"/>
        <end position="535"/>
    </location>
</feature>
<dbReference type="EMBL" id="JAWNFU010000001">
    <property type="protein sequence ID" value="MDY5152733.1"/>
    <property type="molecule type" value="Genomic_DNA"/>
</dbReference>
<evidence type="ECO:0000313" key="8">
    <source>
        <dbReference type="EMBL" id="MDY5152733.1"/>
    </source>
</evidence>
<feature type="compositionally biased region" description="Polar residues" evidence="5">
    <location>
        <begin position="410"/>
        <end position="422"/>
    </location>
</feature>
<dbReference type="CDD" id="cd18791">
    <property type="entry name" value="SF2_C_RHA"/>
    <property type="match status" value="1"/>
</dbReference>
<evidence type="ECO:0000256" key="2">
    <source>
        <dbReference type="ARBA" id="ARBA00022801"/>
    </source>
</evidence>
<dbReference type="PANTHER" id="PTHR43519">
    <property type="entry name" value="ATP-DEPENDENT RNA HELICASE HRPB"/>
    <property type="match status" value="1"/>
</dbReference>
<evidence type="ECO:0000256" key="5">
    <source>
        <dbReference type="SAM" id="MobiDB-lite"/>
    </source>
</evidence>
<gene>
    <name evidence="8" type="ORF">R6G71_01515</name>
    <name evidence="9" type="ORF">SAMN05421878_10229</name>
</gene>
<dbReference type="GO" id="GO:0005524">
    <property type="term" value="F:ATP binding"/>
    <property type="evidence" value="ECO:0007669"/>
    <property type="project" value="UniProtKB-KW"/>
</dbReference>
<dbReference type="PANTHER" id="PTHR43519:SF1">
    <property type="entry name" value="ATP-DEPENDENT RNA HELICASE HRPB"/>
    <property type="match status" value="1"/>
</dbReference>
<dbReference type="SMART" id="SM00490">
    <property type="entry name" value="HELICc"/>
    <property type="match status" value="1"/>
</dbReference>
<dbReference type="SMART" id="SM00487">
    <property type="entry name" value="DEXDc"/>
    <property type="match status" value="1"/>
</dbReference>
<evidence type="ECO:0000313" key="10">
    <source>
        <dbReference type="Proteomes" id="UP000182744"/>
    </source>
</evidence>
<evidence type="ECO:0000259" key="7">
    <source>
        <dbReference type="PROSITE" id="PS51194"/>
    </source>
</evidence>